<keyword evidence="1" id="KW-1133">Transmembrane helix</keyword>
<proteinExistence type="predicted"/>
<dbReference type="SUPFAM" id="SSF54593">
    <property type="entry name" value="Glyoxalase/Bleomycin resistance protein/Dihydroxybiphenyl dioxygenase"/>
    <property type="match status" value="1"/>
</dbReference>
<keyword evidence="1" id="KW-0812">Transmembrane</keyword>
<dbReference type="EMBL" id="JBHSDS010000008">
    <property type="protein sequence ID" value="MFC4359439.1"/>
    <property type="molecule type" value="Genomic_DNA"/>
</dbReference>
<dbReference type="Pfam" id="PF26448">
    <property type="entry name" value="DUF8127"/>
    <property type="match status" value="1"/>
</dbReference>
<accession>A0ABD5PF19</accession>
<evidence type="ECO:0008006" key="4">
    <source>
        <dbReference type="Google" id="ProtNLM"/>
    </source>
</evidence>
<feature type="transmembrane region" description="Helical" evidence="1">
    <location>
        <begin position="208"/>
        <end position="227"/>
    </location>
</feature>
<name>A0ABD5PF19_9EURY</name>
<sequence length="238" mass="25978">MSDARTALLVLLLGSSLVVGSWALDRTTPDYTYTYEAHPLDEGSPTTPAIVVHLTHRSGDDGPTAGLVTGDETDETEALEAALNGSYTVSSSQERRLDDLVDHEFVAAATAEDEIGADRYRTYRVTTERRDGSIRLTATEVPRRVFYDHLALSVDDADPRIRRLVREGALTTHEPVRRSLFDSGGTLYYLDVDGTESYTSPLVTAHDAGFVVGWALVALGGVGFLFTRTEPSGRVGWR</sequence>
<dbReference type="Proteomes" id="UP001595921">
    <property type="component" value="Unassembled WGS sequence"/>
</dbReference>
<organism evidence="2 3">
    <name type="scientific">Halobium salinum</name>
    <dbReference type="NCBI Taxonomy" id="1364940"/>
    <lineage>
        <taxon>Archaea</taxon>
        <taxon>Methanobacteriati</taxon>
        <taxon>Methanobacteriota</taxon>
        <taxon>Stenosarchaea group</taxon>
        <taxon>Halobacteria</taxon>
        <taxon>Halobacteriales</taxon>
        <taxon>Haloferacaceae</taxon>
        <taxon>Halobium</taxon>
    </lineage>
</organism>
<evidence type="ECO:0000313" key="2">
    <source>
        <dbReference type="EMBL" id="MFC4359439.1"/>
    </source>
</evidence>
<dbReference type="InterPro" id="IPR029068">
    <property type="entry name" value="Glyas_Bleomycin-R_OHBP_Dase"/>
</dbReference>
<evidence type="ECO:0000256" key="1">
    <source>
        <dbReference type="SAM" id="Phobius"/>
    </source>
</evidence>
<keyword evidence="3" id="KW-1185">Reference proteome</keyword>
<protein>
    <recommendedName>
        <fullName evidence="4">DUF3068 domain-containing protein</fullName>
    </recommendedName>
</protein>
<dbReference type="RefSeq" id="WP_267621759.1">
    <property type="nucleotide sequence ID" value="NZ_JAODIW010000006.1"/>
</dbReference>
<dbReference type="InterPro" id="IPR058440">
    <property type="entry name" value="DUF8127"/>
</dbReference>
<keyword evidence="1" id="KW-0472">Membrane</keyword>
<reference evidence="2 3" key="1">
    <citation type="journal article" date="2019" name="Int. J. Syst. Evol. Microbiol.">
        <title>The Global Catalogue of Microorganisms (GCM) 10K type strain sequencing project: providing services to taxonomists for standard genome sequencing and annotation.</title>
        <authorList>
            <consortium name="The Broad Institute Genomics Platform"/>
            <consortium name="The Broad Institute Genome Sequencing Center for Infectious Disease"/>
            <person name="Wu L."/>
            <person name="Ma J."/>
        </authorList>
    </citation>
    <scope>NUCLEOTIDE SEQUENCE [LARGE SCALE GENOMIC DNA]</scope>
    <source>
        <strain evidence="2 3">CGMCC 1.12553</strain>
    </source>
</reference>
<gene>
    <name evidence="2" type="ORF">ACFO0N_15965</name>
</gene>
<evidence type="ECO:0000313" key="3">
    <source>
        <dbReference type="Proteomes" id="UP001595921"/>
    </source>
</evidence>
<dbReference type="AlphaFoldDB" id="A0ABD5PF19"/>
<comment type="caution">
    <text evidence="2">The sequence shown here is derived from an EMBL/GenBank/DDBJ whole genome shotgun (WGS) entry which is preliminary data.</text>
</comment>